<proteinExistence type="predicted"/>
<name>A0A381FJ82_9FLAO</name>
<evidence type="ECO:0000313" key="2">
    <source>
        <dbReference type="Proteomes" id="UP000254282"/>
    </source>
</evidence>
<dbReference type="Proteomes" id="UP000254282">
    <property type="component" value="Unassembled WGS sequence"/>
</dbReference>
<dbReference type="RefSeq" id="WP_115620288.1">
    <property type="nucleotide sequence ID" value="NZ_UFVR01000004.1"/>
</dbReference>
<gene>
    <name evidence="1" type="ORF">NCTC13532_02165</name>
</gene>
<reference evidence="1 2" key="1">
    <citation type="submission" date="2018-06" db="EMBL/GenBank/DDBJ databases">
        <authorList>
            <consortium name="Pathogen Informatics"/>
            <person name="Doyle S."/>
        </authorList>
    </citation>
    <scope>NUCLEOTIDE SEQUENCE [LARGE SCALE GENOMIC DNA]</scope>
    <source>
        <strain evidence="1 2">NCTC13532</strain>
    </source>
</reference>
<protein>
    <submittedName>
        <fullName evidence="1">Protein of uncharacterized function (DUF2695)</fullName>
    </submittedName>
</protein>
<dbReference type="Pfam" id="PF10905">
    <property type="entry name" value="DUF2695"/>
    <property type="match status" value="1"/>
</dbReference>
<evidence type="ECO:0000313" key="1">
    <source>
        <dbReference type="EMBL" id="SUX46611.1"/>
    </source>
</evidence>
<dbReference type="AlphaFoldDB" id="A0A381FJ82"/>
<accession>A0A381FJ82</accession>
<dbReference type="InterPro" id="IPR024248">
    <property type="entry name" value="DUF2695"/>
</dbReference>
<organism evidence="1 2">
    <name type="scientific">Chryseobacterium indoltheticum</name>
    <dbReference type="NCBI Taxonomy" id="254"/>
    <lineage>
        <taxon>Bacteria</taxon>
        <taxon>Pseudomonadati</taxon>
        <taxon>Bacteroidota</taxon>
        <taxon>Flavobacteriia</taxon>
        <taxon>Flavobacteriales</taxon>
        <taxon>Weeksellaceae</taxon>
        <taxon>Chryseobacterium group</taxon>
        <taxon>Chryseobacterium</taxon>
    </lineage>
</organism>
<sequence length="99" mass="11988">MPDKTEKARRRQIHKELQEKAQAEFEKSLPISRELFQKLFDFLDEEFEKNDCDDSLKMTKQFLESQHIQNMEEVKNWLKENGGFCDCEVLNNVEERFEE</sequence>
<dbReference type="EMBL" id="UFVR01000004">
    <property type="protein sequence ID" value="SUX46611.1"/>
    <property type="molecule type" value="Genomic_DNA"/>
</dbReference>